<gene>
    <name evidence="1" type="ORF">SAMN04489750_2628</name>
</gene>
<organism evidence="1 2">
    <name type="scientific">Branchiibius hedensis</name>
    <dbReference type="NCBI Taxonomy" id="672460"/>
    <lineage>
        <taxon>Bacteria</taxon>
        <taxon>Bacillati</taxon>
        <taxon>Actinomycetota</taxon>
        <taxon>Actinomycetes</taxon>
        <taxon>Micrococcales</taxon>
        <taxon>Dermacoccaceae</taxon>
        <taxon>Branchiibius</taxon>
    </lineage>
</organism>
<evidence type="ECO:0000313" key="2">
    <source>
        <dbReference type="Proteomes" id="UP000250028"/>
    </source>
</evidence>
<accession>A0A2Y8ZZE0</accession>
<dbReference type="AlphaFoldDB" id="A0A2Y8ZZE0"/>
<reference evidence="2" key="1">
    <citation type="submission" date="2016-10" db="EMBL/GenBank/DDBJ databases">
        <authorList>
            <person name="Varghese N."/>
            <person name="Submissions S."/>
        </authorList>
    </citation>
    <scope>NUCLEOTIDE SEQUENCE [LARGE SCALE GENOMIC DNA]</scope>
    <source>
        <strain evidence="2">DSM 22951</strain>
    </source>
</reference>
<protein>
    <submittedName>
        <fullName evidence="1">Uncharacterized protein</fullName>
    </submittedName>
</protein>
<keyword evidence="2" id="KW-1185">Reference proteome</keyword>
<dbReference type="EMBL" id="UESZ01000001">
    <property type="protein sequence ID" value="SSA35277.1"/>
    <property type="molecule type" value="Genomic_DNA"/>
</dbReference>
<evidence type="ECO:0000313" key="1">
    <source>
        <dbReference type="EMBL" id="SSA35277.1"/>
    </source>
</evidence>
<dbReference type="Proteomes" id="UP000250028">
    <property type="component" value="Unassembled WGS sequence"/>
</dbReference>
<name>A0A2Y8ZZE0_9MICO</name>
<proteinExistence type="predicted"/>
<sequence length="60" mass="6649">MPADEAATGWRLPEQRTSDLGVDHKQITDSWGKSQSVTRLAVIYVTSLLDEDVIRHVAGQ</sequence>